<evidence type="ECO:0000256" key="1">
    <source>
        <dbReference type="SAM" id="MobiDB-lite"/>
    </source>
</evidence>
<dbReference type="Proteomes" id="UP000251001">
    <property type="component" value="Genome"/>
</dbReference>
<proteinExistence type="predicted"/>
<reference evidence="2 3" key="1">
    <citation type="submission" date="2018-03" db="EMBL/GenBank/DDBJ databases">
        <title>Diverse roseophages infecting R. pomeroyi DSS-3.</title>
        <authorList>
            <person name="Zhan Y."/>
            <person name="Chen F."/>
            <person name="Wommack E.K."/>
            <person name="Nasko D."/>
        </authorList>
    </citation>
    <scope>NUCLEOTIDE SEQUENCE [LARGE SCALE GENOMIC DNA]</scope>
</reference>
<feature type="region of interest" description="Disordered" evidence="1">
    <location>
        <begin position="30"/>
        <end position="50"/>
    </location>
</feature>
<name>A0A2Z4QG38_9CAUD</name>
<dbReference type="EMBL" id="MH015253">
    <property type="protein sequence ID" value="AWY09019.1"/>
    <property type="molecule type" value="Genomic_DNA"/>
</dbReference>
<evidence type="ECO:0000313" key="2">
    <source>
        <dbReference type="EMBL" id="AWY09019.1"/>
    </source>
</evidence>
<protein>
    <recommendedName>
        <fullName evidence="4">N4 gp52-like protein</fullName>
    </recommendedName>
</protein>
<gene>
    <name evidence="2" type="ORF">vBRpoPV21_61</name>
</gene>
<evidence type="ECO:0000313" key="3">
    <source>
        <dbReference type="Proteomes" id="UP000251001"/>
    </source>
</evidence>
<accession>A0A2Z4QG38</accession>
<evidence type="ECO:0008006" key="4">
    <source>
        <dbReference type="Google" id="ProtNLM"/>
    </source>
</evidence>
<organism evidence="2 3">
    <name type="scientific">Ruegeria phage vB_RpoP-V21</name>
    <dbReference type="NCBI Taxonomy" id="2218615"/>
    <lineage>
        <taxon>Viruses</taxon>
        <taxon>Duplodnaviria</taxon>
        <taxon>Heunggongvirae</taxon>
        <taxon>Uroviricota</taxon>
        <taxon>Caudoviricetes</taxon>
        <taxon>Schitoviridae</taxon>
        <taxon>Rhodovirinae</taxon>
        <taxon>Aorunvirus</taxon>
        <taxon>Aorunvirus V12</taxon>
    </lineage>
</organism>
<sequence>MAELQFNNYNSATTNGLDLSSTGFGANNQLSMGTPVGGGSTPGLSNMGVTDTTTVFGAGAGAPQTGQGPGFWSKEGGAGLILGGVQVLGNLWSSYQAHKMAKEQMAFAREQWDTNLQNQTQTYNTALEDRIRGRYAEGVRSDTEVQGEIDRHSL</sequence>